<feature type="domain" description="Dynein heavy chain coiled coil stalk" evidence="2">
    <location>
        <begin position="3"/>
        <end position="173"/>
    </location>
</feature>
<feature type="non-terminal residue" evidence="4">
    <location>
        <position position="200"/>
    </location>
</feature>
<feature type="non-terminal residue" evidence="4">
    <location>
        <position position="1"/>
    </location>
</feature>
<evidence type="ECO:0000259" key="2">
    <source>
        <dbReference type="Pfam" id="PF12777"/>
    </source>
</evidence>
<dbReference type="GO" id="GO:0008569">
    <property type="term" value="F:minus-end-directed microtubule motor activity"/>
    <property type="evidence" value="ECO:0007669"/>
    <property type="project" value="TreeGrafter"/>
</dbReference>
<evidence type="ECO:0000256" key="1">
    <source>
        <dbReference type="SAM" id="Coils"/>
    </source>
</evidence>
<dbReference type="GO" id="GO:0030286">
    <property type="term" value="C:dynein complex"/>
    <property type="evidence" value="ECO:0007669"/>
    <property type="project" value="InterPro"/>
</dbReference>
<dbReference type="EMBL" id="CAJOBA010076842">
    <property type="protein sequence ID" value="CAF4422033.1"/>
    <property type="molecule type" value="Genomic_DNA"/>
</dbReference>
<evidence type="ECO:0000313" key="3">
    <source>
        <dbReference type="EMBL" id="CAF1609014.1"/>
    </source>
</evidence>
<dbReference type="PANTHER" id="PTHR10676">
    <property type="entry name" value="DYNEIN HEAVY CHAIN FAMILY PROTEIN"/>
    <property type="match status" value="1"/>
</dbReference>
<evidence type="ECO:0000313" key="5">
    <source>
        <dbReference type="Proteomes" id="UP000682733"/>
    </source>
</evidence>
<reference evidence="4" key="1">
    <citation type="submission" date="2021-02" db="EMBL/GenBank/DDBJ databases">
        <authorList>
            <person name="Nowell W R."/>
        </authorList>
    </citation>
    <scope>NUCLEOTIDE SEQUENCE</scope>
</reference>
<accession>A0A8S2W9R4</accession>
<organism evidence="4 5">
    <name type="scientific">Didymodactylos carnosus</name>
    <dbReference type="NCBI Taxonomy" id="1234261"/>
    <lineage>
        <taxon>Eukaryota</taxon>
        <taxon>Metazoa</taxon>
        <taxon>Spiralia</taxon>
        <taxon>Gnathifera</taxon>
        <taxon>Rotifera</taxon>
        <taxon>Eurotatoria</taxon>
        <taxon>Bdelloidea</taxon>
        <taxon>Philodinida</taxon>
        <taxon>Philodinidae</taxon>
        <taxon>Didymodactylos</taxon>
    </lineage>
</organism>
<dbReference type="EMBL" id="CAJNOK010052676">
    <property type="protein sequence ID" value="CAF1609014.1"/>
    <property type="molecule type" value="Genomic_DNA"/>
</dbReference>
<sequence>QQRLAGGLEKIDEAQVQLKDLDARLQVQRKEVAKRSEECRHLLEEKKLQKKAFATEKETEALDTKTSLDIKQAEIAVKKEEADVELAAALPALEEARRTVKELTKDQIAEIRGFKAPTAPVADVCRSVLAILRPQSADTWAECQPMMADINFLGTLVNVAIEKLSQATERKLRTSLDLLDESLLKDVNNVIPDPKRKNEY</sequence>
<dbReference type="Gene3D" id="1.20.920.20">
    <property type="match status" value="1"/>
</dbReference>
<dbReference type="Proteomes" id="UP000682733">
    <property type="component" value="Unassembled WGS sequence"/>
</dbReference>
<dbReference type="PANTHER" id="PTHR10676:SF343">
    <property type="entry name" value="DYNEIN AXONEMAL HEAVY CHAIN 10"/>
    <property type="match status" value="1"/>
</dbReference>
<dbReference type="GO" id="GO:0097729">
    <property type="term" value="C:9+2 motile cilium"/>
    <property type="evidence" value="ECO:0007669"/>
    <property type="project" value="TreeGrafter"/>
</dbReference>
<name>A0A8S2W9R4_9BILA</name>
<proteinExistence type="predicted"/>
<dbReference type="InterPro" id="IPR024743">
    <property type="entry name" value="Dynein_HC_stalk"/>
</dbReference>
<feature type="coiled-coil region" evidence="1">
    <location>
        <begin position="4"/>
        <end position="38"/>
    </location>
</feature>
<dbReference type="GO" id="GO:0045505">
    <property type="term" value="F:dynein intermediate chain binding"/>
    <property type="evidence" value="ECO:0007669"/>
    <property type="project" value="InterPro"/>
</dbReference>
<dbReference type="GO" id="GO:0051959">
    <property type="term" value="F:dynein light intermediate chain binding"/>
    <property type="evidence" value="ECO:0007669"/>
    <property type="project" value="InterPro"/>
</dbReference>
<dbReference type="GO" id="GO:0060294">
    <property type="term" value="P:cilium movement involved in cell motility"/>
    <property type="evidence" value="ECO:0007669"/>
    <property type="project" value="TreeGrafter"/>
</dbReference>
<protein>
    <recommendedName>
        <fullName evidence="2">Dynein heavy chain coiled coil stalk domain-containing protein</fullName>
    </recommendedName>
</protein>
<gene>
    <name evidence="3" type="ORF">OVA965_LOCUS42553</name>
    <name evidence="4" type="ORF">TMI583_LOCUS44500</name>
</gene>
<comment type="caution">
    <text evidence="4">The sequence shown here is derived from an EMBL/GenBank/DDBJ whole genome shotgun (WGS) entry which is preliminary data.</text>
</comment>
<dbReference type="Pfam" id="PF12777">
    <property type="entry name" value="MT"/>
    <property type="match status" value="1"/>
</dbReference>
<dbReference type="AlphaFoldDB" id="A0A8S2W9R4"/>
<dbReference type="Proteomes" id="UP000677228">
    <property type="component" value="Unassembled WGS sequence"/>
</dbReference>
<evidence type="ECO:0000313" key="4">
    <source>
        <dbReference type="EMBL" id="CAF4422033.1"/>
    </source>
</evidence>
<keyword evidence="1" id="KW-0175">Coiled coil</keyword>
<dbReference type="InterPro" id="IPR026983">
    <property type="entry name" value="DHC"/>
</dbReference>